<keyword evidence="2" id="KW-1185">Reference proteome</keyword>
<reference evidence="1 2" key="1">
    <citation type="submission" date="2016-10" db="EMBL/GenBank/DDBJ databases">
        <authorList>
            <person name="Varghese N."/>
            <person name="Submissions S."/>
        </authorList>
    </citation>
    <scope>NUCLEOTIDE SEQUENCE [LARGE SCALE GENOMIC DNA]</scope>
    <source>
        <strain evidence="1 2">GAS524</strain>
    </source>
</reference>
<evidence type="ECO:0000313" key="1">
    <source>
        <dbReference type="EMBL" id="SDK43098.1"/>
    </source>
</evidence>
<proteinExistence type="predicted"/>
<sequence>MTTVFQALTVTRELIADPARWTKGYFARDTAGSEVYPTESNAVCWCADGALAKSADVTIDAESGEWSWDTAGVYEAASKLLRSVTKELTGQTSYSRVNDGNVEIEDKSPHEAILFVLDTALERFEKES</sequence>
<organism evidence="1 2">
    <name type="scientific">Bradyrhizobium ottawaense</name>
    <dbReference type="NCBI Taxonomy" id="931866"/>
    <lineage>
        <taxon>Bacteria</taxon>
        <taxon>Pseudomonadati</taxon>
        <taxon>Pseudomonadota</taxon>
        <taxon>Alphaproteobacteria</taxon>
        <taxon>Hyphomicrobiales</taxon>
        <taxon>Nitrobacteraceae</taxon>
        <taxon>Bradyrhizobium</taxon>
    </lineage>
</organism>
<gene>
    <name evidence="1" type="ORF">SAMN05444163_8094</name>
</gene>
<accession>A0ABY0QHA3</accession>
<name>A0ABY0QHA3_9BRAD</name>
<evidence type="ECO:0008006" key="3">
    <source>
        <dbReference type="Google" id="ProtNLM"/>
    </source>
</evidence>
<protein>
    <recommendedName>
        <fullName evidence="3">DUF2591 domain-containing protein</fullName>
    </recommendedName>
</protein>
<dbReference type="Proteomes" id="UP000198803">
    <property type="component" value="Chromosome I"/>
</dbReference>
<dbReference type="Pfam" id="PF19698">
    <property type="entry name" value="DUF6197"/>
    <property type="match status" value="1"/>
</dbReference>
<dbReference type="RefSeq" id="WP_157793783.1">
    <property type="nucleotide sequence ID" value="NZ_LT629693.1"/>
</dbReference>
<dbReference type="EMBL" id="LT629693">
    <property type="protein sequence ID" value="SDK43098.1"/>
    <property type="molecule type" value="Genomic_DNA"/>
</dbReference>
<evidence type="ECO:0000313" key="2">
    <source>
        <dbReference type="Proteomes" id="UP000198803"/>
    </source>
</evidence>
<dbReference type="InterPro" id="IPR045677">
    <property type="entry name" value="DUF6197"/>
</dbReference>